<organism evidence="4 5">
    <name type="scientific">Dongia soli</name>
    <dbReference type="NCBI Taxonomy" id="600628"/>
    <lineage>
        <taxon>Bacteria</taxon>
        <taxon>Pseudomonadati</taxon>
        <taxon>Pseudomonadota</taxon>
        <taxon>Alphaproteobacteria</taxon>
        <taxon>Rhodospirillales</taxon>
        <taxon>Dongiaceae</taxon>
        <taxon>Dongia</taxon>
    </lineage>
</organism>
<dbReference type="Gene3D" id="3.40.50.1820">
    <property type="entry name" value="alpha/beta hydrolase"/>
    <property type="match status" value="1"/>
</dbReference>
<feature type="domain" description="Peptidase S33 tripeptidyl aminopeptidase-like C-terminal" evidence="3">
    <location>
        <begin position="329"/>
        <end position="420"/>
    </location>
</feature>
<dbReference type="InterPro" id="IPR005944">
    <property type="entry name" value="Pro_iminopeptidase"/>
</dbReference>
<evidence type="ECO:0000256" key="1">
    <source>
        <dbReference type="ARBA" id="ARBA00021843"/>
    </source>
</evidence>
<comment type="caution">
    <text evidence="4">The sequence shown here is derived from an EMBL/GenBank/DDBJ whole genome shotgun (WGS) entry which is preliminary data.</text>
</comment>
<proteinExistence type="predicted"/>
<keyword evidence="4" id="KW-0378">Hydrolase</keyword>
<dbReference type="PANTHER" id="PTHR43722:SF1">
    <property type="entry name" value="PROLINE IMINOPEPTIDASE"/>
    <property type="match status" value="1"/>
</dbReference>
<accession>A0ABU5E834</accession>
<protein>
    <recommendedName>
        <fullName evidence="1">Proline iminopeptidase</fullName>
    </recommendedName>
</protein>
<dbReference type="Pfam" id="PF00561">
    <property type="entry name" value="Abhydrolase_1"/>
    <property type="match status" value="1"/>
</dbReference>
<dbReference type="Proteomes" id="UP001279642">
    <property type="component" value="Unassembled WGS sequence"/>
</dbReference>
<keyword evidence="5" id="KW-1185">Reference proteome</keyword>
<evidence type="ECO:0000259" key="3">
    <source>
        <dbReference type="Pfam" id="PF08386"/>
    </source>
</evidence>
<evidence type="ECO:0000313" key="4">
    <source>
        <dbReference type="EMBL" id="MDY0882507.1"/>
    </source>
</evidence>
<dbReference type="EMBL" id="JAXCLW010000002">
    <property type="protein sequence ID" value="MDY0882507.1"/>
    <property type="molecule type" value="Genomic_DNA"/>
</dbReference>
<dbReference type="InterPro" id="IPR000073">
    <property type="entry name" value="AB_hydrolase_1"/>
</dbReference>
<sequence>MTLPVVVISTPGEHRRDDPVVYISGGPGDGDWLDADRIGYWWSYLAENPWLRHRDLILFDQRGVGLTEPRVDCPELAALNIRSLLFGNDYRRLEAVERDAAASCLARLKQEGHDAAAYNTLASAADLHDIFSALAIPRWNVYGVSYGTRLALTYMRDFPADIRSAILDSVYPFRVKFLEDDAWRTDRAFRKIIDGCAADERCRSWYPDLGGRLLKLVRSFDVEPLPVKRVDPTSGKPLHFGFTGEMLLNHLFFNMYNRADIERVPQIIDIFERRLPRYLDHEIDNFLANLNDRPDWGDAMATTINCAEDVVFNDLRRVKSNYRAYPLLQDFAEQNPAPLCPSWVQSIPDERLTQPVESDLPTLILSGDYDPVTPPSYAKLAAATLRNSFVINFFGIGHDVLGNDLCAGVIADMFLDKPTTRPVDNCLNEQSLPDYEPPVN</sequence>
<name>A0ABU5E834_9PROT</name>
<evidence type="ECO:0000313" key="5">
    <source>
        <dbReference type="Proteomes" id="UP001279642"/>
    </source>
</evidence>
<dbReference type="RefSeq" id="WP_320507581.1">
    <property type="nucleotide sequence ID" value="NZ_JAXCLW010000002.1"/>
</dbReference>
<dbReference type="SUPFAM" id="SSF53474">
    <property type="entry name" value="alpha/beta-Hydrolases"/>
    <property type="match status" value="1"/>
</dbReference>
<gene>
    <name evidence="4" type="ORF">SMD27_06610</name>
</gene>
<dbReference type="InterPro" id="IPR029058">
    <property type="entry name" value="AB_hydrolase_fold"/>
</dbReference>
<dbReference type="GO" id="GO:0016787">
    <property type="term" value="F:hydrolase activity"/>
    <property type="evidence" value="ECO:0007669"/>
    <property type="project" value="UniProtKB-KW"/>
</dbReference>
<dbReference type="Pfam" id="PF08386">
    <property type="entry name" value="Abhydrolase_4"/>
    <property type="match status" value="1"/>
</dbReference>
<reference evidence="4 5" key="1">
    <citation type="journal article" date="2016" name="Antonie Van Leeuwenhoek">
        <title>Dongia soli sp. nov., isolated from soil from Dokdo, Korea.</title>
        <authorList>
            <person name="Kim D.U."/>
            <person name="Lee H."/>
            <person name="Kim H."/>
            <person name="Kim S.G."/>
            <person name="Ka J.O."/>
        </authorList>
    </citation>
    <scope>NUCLEOTIDE SEQUENCE [LARGE SCALE GENOMIC DNA]</scope>
    <source>
        <strain evidence="4 5">D78</strain>
    </source>
</reference>
<dbReference type="PANTHER" id="PTHR43722">
    <property type="entry name" value="PROLINE IMINOPEPTIDASE"/>
    <property type="match status" value="1"/>
</dbReference>
<evidence type="ECO:0000259" key="2">
    <source>
        <dbReference type="Pfam" id="PF00561"/>
    </source>
</evidence>
<dbReference type="InterPro" id="IPR013595">
    <property type="entry name" value="Pept_S33_TAP-like_C"/>
</dbReference>
<feature type="domain" description="AB hydrolase-1" evidence="2">
    <location>
        <begin position="19"/>
        <end position="184"/>
    </location>
</feature>